<dbReference type="AlphaFoldDB" id="A0A0D8J520"/>
<dbReference type="InterPro" id="IPR006143">
    <property type="entry name" value="RND_pump_MFP"/>
</dbReference>
<evidence type="ECO:0000313" key="7">
    <source>
        <dbReference type="EMBL" id="KJF41844.1"/>
    </source>
</evidence>
<feature type="compositionally biased region" description="Acidic residues" evidence="2">
    <location>
        <begin position="350"/>
        <end position="360"/>
    </location>
</feature>
<feature type="transmembrane region" description="Helical" evidence="3">
    <location>
        <begin position="7"/>
        <end position="24"/>
    </location>
</feature>
<dbReference type="InterPro" id="IPR058649">
    <property type="entry name" value="CzcB_C"/>
</dbReference>
<dbReference type="Pfam" id="PF25990">
    <property type="entry name" value="Beta-barrel_YknX"/>
    <property type="match status" value="1"/>
</dbReference>
<dbReference type="GO" id="GO:0015562">
    <property type="term" value="F:efflux transmembrane transporter activity"/>
    <property type="evidence" value="ECO:0007669"/>
    <property type="project" value="InterPro"/>
</dbReference>
<dbReference type="Pfam" id="PF25975">
    <property type="entry name" value="CzcB_C"/>
    <property type="match status" value="1"/>
</dbReference>
<dbReference type="Proteomes" id="UP000032544">
    <property type="component" value="Unassembled WGS sequence"/>
</dbReference>
<feature type="domain" description="CzcB-like C-terminal circularly permuted SH3-like" evidence="5">
    <location>
        <begin position="363"/>
        <end position="408"/>
    </location>
</feature>
<evidence type="ECO:0000259" key="6">
    <source>
        <dbReference type="Pfam" id="PF25990"/>
    </source>
</evidence>
<dbReference type="Gene3D" id="2.40.50.100">
    <property type="match status" value="1"/>
</dbReference>
<evidence type="ECO:0000256" key="2">
    <source>
        <dbReference type="SAM" id="MobiDB-lite"/>
    </source>
</evidence>
<gene>
    <name evidence="7" type="ORF">LH29_23180</name>
</gene>
<dbReference type="InterPro" id="IPR058636">
    <property type="entry name" value="Beta-barrel_YknX"/>
</dbReference>
<comment type="similarity">
    <text evidence="1">Belongs to the membrane fusion protein (MFP) (TC 8.A.1) family.</text>
</comment>
<evidence type="ECO:0000259" key="4">
    <source>
        <dbReference type="Pfam" id="PF25917"/>
    </source>
</evidence>
<dbReference type="RefSeq" id="WP_045033515.1">
    <property type="nucleotide sequence ID" value="NZ_CAJXKZ010000014.1"/>
</dbReference>
<dbReference type="SUPFAM" id="SSF111369">
    <property type="entry name" value="HlyD-like secretion proteins"/>
    <property type="match status" value="1"/>
</dbReference>
<protein>
    <submittedName>
        <fullName evidence="7">Uncharacterized protein</fullName>
    </submittedName>
</protein>
<proteinExistence type="inferred from homology"/>
<dbReference type="Gene3D" id="2.40.420.20">
    <property type="match status" value="1"/>
</dbReference>
<comment type="caution">
    <text evidence="7">The sequence shown here is derived from an EMBL/GenBank/DDBJ whole genome shotgun (WGS) entry which is preliminary data.</text>
</comment>
<dbReference type="EMBL" id="JRHC01000008">
    <property type="protein sequence ID" value="KJF41844.1"/>
    <property type="molecule type" value="Genomic_DNA"/>
</dbReference>
<dbReference type="OrthoDB" id="9809068at2"/>
<keyword evidence="8" id="KW-1185">Reference proteome</keyword>
<evidence type="ECO:0000256" key="3">
    <source>
        <dbReference type="SAM" id="Phobius"/>
    </source>
</evidence>
<evidence type="ECO:0000259" key="5">
    <source>
        <dbReference type="Pfam" id="PF25975"/>
    </source>
</evidence>
<sequence length="437" mass="47795">MKQKKTLPYIIGVAVVIIIVLIVGKKQGWLGSDVSVKVSTETVESKTITEFITANGKIQPETEVKISPDVAGEIVELHVEDGDAVEQGKLLCVIKPEMYVSAVNRSEAAVNSSKARQAQAEAQLIESELSYKRSKQLYEKGTIPVSEFESAEAAYKVAQAEARAAQYSVLSAQASLDEAEEQLIKTKIYAPITGTISALNVEKGERVVGTSMMVGTEMMTVADLNKMEVQVEVNENDIVKVMKGDTALVEVDAYLNRKFKGIVTEIANSASVTGTSSDQVTNFDVKVLLLKDSYEDLIDPENGNLYPFRPGMSATVDILTETRENVISVPISAVTTRIKKENGGTKEVDTDSENSSDDENTTQRDEKQEVVFVYADGRVLKTEVETGIQDNNSIEILKGIKEGDEVVTAPYTIINRTLKDSMQVKKVSEEELFTAED</sequence>
<dbReference type="Gene3D" id="2.40.30.170">
    <property type="match status" value="1"/>
</dbReference>
<evidence type="ECO:0000256" key="1">
    <source>
        <dbReference type="ARBA" id="ARBA00009477"/>
    </source>
</evidence>
<reference evidence="7 8" key="1">
    <citation type="submission" date="2014-09" db="EMBL/GenBank/DDBJ databases">
        <title>Draft Genome Sequence of Draconibacterium sp. JN14CK-3.</title>
        <authorList>
            <person name="Dong C."/>
            <person name="Lai Q."/>
            <person name="Shao Z."/>
        </authorList>
    </citation>
    <scope>NUCLEOTIDE SEQUENCE [LARGE SCALE GENOMIC DNA]</scope>
    <source>
        <strain evidence="7 8">JN14CK-3</strain>
    </source>
</reference>
<feature type="domain" description="Multidrug resistance protein MdtA-like barrel-sandwich hybrid" evidence="4">
    <location>
        <begin position="63"/>
        <end position="207"/>
    </location>
</feature>
<dbReference type="PATRIC" id="fig|1544798.3.peg.4817"/>
<evidence type="ECO:0000313" key="8">
    <source>
        <dbReference type="Proteomes" id="UP000032544"/>
    </source>
</evidence>
<dbReference type="PANTHER" id="PTHR30469:SF33">
    <property type="entry name" value="SLR1207 PROTEIN"/>
    <property type="match status" value="1"/>
</dbReference>
<dbReference type="NCBIfam" id="TIGR01730">
    <property type="entry name" value="RND_mfp"/>
    <property type="match status" value="1"/>
</dbReference>
<dbReference type="Pfam" id="PF25917">
    <property type="entry name" value="BSH_RND"/>
    <property type="match status" value="1"/>
</dbReference>
<keyword evidence="3" id="KW-0472">Membrane</keyword>
<dbReference type="GO" id="GO:1990281">
    <property type="term" value="C:efflux pump complex"/>
    <property type="evidence" value="ECO:0007669"/>
    <property type="project" value="TreeGrafter"/>
</dbReference>
<organism evidence="7 8">
    <name type="scientific">Draconibacterium sediminis</name>
    <dbReference type="NCBI Taxonomy" id="1544798"/>
    <lineage>
        <taxon>Bacteria</taxon>
        <taxon>Pseudomonadati</taxon>
        <taxon>Bacteroidota</taxon>
        <taxon>Bacteroidia</taxon>
        <taxon>Marinilabiliales</taxon>
        <taxon>Prolixibacteraceae</taxon>
        <taxon>Draconibacterium</taxon>
    </lineage>
</organism>
<dbReference type="InterPro" id="IPR058625">
    <property type="entry name" value="MdtA-like_BSH"/>
</dbReference>
<feature type="compositionally biased region" description="Basic and acidic residues" evidence="2">
    <location>
        <begin position="340"/>
        <end position="349"/>
    </location>
</feature>
<dbReference type="PANTHER" id="PTHR30469">
    <property type="entry name" value="MULTIDRUG RESISTANCE PROTEIN MDTA"/>
    <property type="match status" value="1"/>
</dbReference>
<accession>A0A0D8J520</accession>
<dbReference type="Gene3D" id="1.10.287.470">
    <property type="entry name" value="Helix hairpin bin"/>
    <property type="match status" value="1"/>
</dbReference>
<feature type="region of interest" description="Disordered" evidence="2">
    <location>
        <begin position="340"/>
        <end position="367"/>
    </location>
</feature>
<feature type="domain" description="YknX-like beta-barrel" evidence="6">
    <location>
        <begin position="227"/>
        <end position="291"/>
    </location>
</feature>
<name>A0A0D8J520_9BACT</name>
<dbReference type="STRING" id="1544798.LH29_23180"/>
<keyword evidence="3" id="KW-0812">Transmembrane</keyword>
<keyword evidence="3" id="KW-1133">Transmembrane helix</keyword>